<proteinExistence type="predicted"/>
<keyword evidence="1" id="KW-0282">Flagellum</keyword>
<dbReference type="PANTHER" id="PTHR39185:SF1">
    <property type="entry name" value="SWARMING MOTILITY PROTEIN SWRD"/>
    <property type="match status" value="1"/>
</dbReference>
<protein>
    <submittedName>
        <fullName evidence="1">Flagellar protein FlbD</fullName>
    </submittedName>
</protein>
<dbReference type="Proteomes" id="UP000036780">
    <property type="component" value="Unassembled WGS sequence"/>
</dbReference>
<evidence type="ECO:0000313" key="2">
    <source>
        <dbReference type="Proteomes" id="UP000036780"/>
    </source>
</evidence>
<dbReference type="GeneID" id="66870690"/>
<keyword evidence="2" id="KW-1185">Reference proteome</keyword>
<keyword evidence="1" id="KW-0966">Cell projection</keyword>
<dbReference type="EMBL" id="LGTO01000007">
    <property type="protein sequence ID" value="KNE20177.1"/>
    <property type="molecule type" value="Genomic_DNA"/>
</dbReference>
<dbReference type="AlphaFoldDB" id="A0A0L0QNK5"/>
<accession>A0A0L0QNK5</accession>
<dbReference type="OrthoDB" id="9799862at2"/>
<dbReference type="PATRIC" id="fig|1473.5.peg.2211"/>
<keyword evidence="1" id="KW-0969">Cilium</keyword>
<dbReference type="Pfam" id="PF06289">
    <property type="entry name" value="FlbD"/>
    <property type="match status" value="1"/>
</dbReference>
<dbReference type="RefSeq" id="WP_050352745.1">
    <property type="nucleotide sequence ID" value="NZ_BOSN01000001.1"/>
</dbReference>
<evidence type="ECO:0000313" key="1">
    <source>
        <dbReference type="EMBL" id="KNE20177.1"/>
    </source>
</evidence>
<name>A0A0L0QNK5_VIRPA</name>
<organism evidence="1 2">
    <name type="scientific">Virgibacillus pantothenticus</name>
    <dbReference type="NCBI Taxonomy" id="1473"/>
    <lineage>
        <taxon>Bacteria</taxon>
        <taxon>Bacillati</taxon>
        <taxon>Bacillota</taxon>
        <taxon>Bacilli</taxon>
        <taxon>Bacillales</taxon>
        <taxon>Bacillaceae</taxon>
        <taxon>Virgibacillus</taxon>
    </lineage>
</organism>
<sequence length="74" mass="8508">MISLTRLNGDEFTLNSIMIEQIQNFPDTTITLLTGKKFVVKETKAEVLKRTLEYYQQVGILQVVTKREASNDDE</sequence>
<dbReference type="PANTHER" id="PTHR39185">
    <property type="entry name" value="SWARMING MOTILITY PROTEIN SWRD"/>
    <property type="match status" value="1"/>
</dbReference>
<reference evidence="2" key="1">
    <citation type="submission" date="2015-07" db="EMBL/GenBank/DDBJ databases">
        <title>Fjat-10053 dsm26.</title>
        <authorList>
            <person name="Liu B."/>
            <person name="Wang J."/>
            <person name="Zhu Y."/>
            <person name="Liu G."/>
            <person name="Chen Q."/>
            <person name="Chen Z."/>
            <person name="Lan J."/>
            <person name="Che J."/>
            <person name="Ge C."/>
            <person name="Shi H."/>
            <person name="Pan Z."/>
            <person name="Liu X."/>
        </authorList>
    </citation>
    <scope>NUCLEOTIDE SEQUENCE [LARGE SCALE GENOMIC DNA]</scope>
    <source>
        <strain evidence="2">DSM 26</strain>
    </source>
</reference>
<dbReference type="InterPro" id="IPR009384">
    <property type="entry name" value="SwrD-like"/>
</dbReference>
<gene>
    <name evidence="1" type="ORF">AFK71_17450</name>
</gene>
<comment type="caution">
    <text evidence="1">The sequence shown here is derived from an EMBL/GenBank/DDBJ whole genome shotgun (WGS) entry which is preliminary data.</text>
</comment>